<evidence type="ECO:0000313" key="2">
    <source>
        <dbReference type="EMBL" id="GAA0145225.1"/>
    </source>
</evidence>
<sequence>MTGIQFYFYDLDHQVSNKLTALPRLDPSIVEKLVEVLDLNPYSEFLKHASSLDNIDQYHIVLRSDPGIDQRRYNKPTSTEVAGIWIEDESCEANSELWDIRVYTKSRRIHRVQYYYGCYDPLQYVLIFSNGEPGWYCNIPRVGCSVNKRKKGSDINNTDDIIFEVILANEQRGFTRPDIDTFCDCGDEEMPSSQNRNRKQKTVSCREYYVYKFQVRENDRSYIVQFGRLFHQYIVDMYIKIESMRLDFLRNNQKKTQM</sequence>
<organism evidence="2 3">
    <name type="scientific">Lithospermum erythrorhizon</name>
    <name type="common">Purple gromwell</name>
    <name type="synonym">Lithospermum officinale var. erythrorhizon</name>
    <dbReference type="NCBI Taxonomy" id="34254"/>
    <lineage>
        <taxon>Eukaryota</taxon>
        <taxon>Viridiplantae</taxon>
        <taxon>Streptophyta</taxon>
        <taxon>Embryophyta</taxon>
        <taxon>Tracheophyta</taxon>
        <taxon>Spermatophyta</taxon>
        <taxon>Magnoliopsida</taxon>
        <taxon>eudicotyledons</taxon>
        <taxon>Gunneridae</taxon>
        <taxon>Pentapetalae</taxon>
        <taxon>asterids</taxon>
        <taxon>lamiids</taxon>
        <taxon>Boraginales</taxon>
        <taxon>Boraginaceae</taxon>
        <taxon>Boraginoideae</taxon>
        <taxon>Lithospermeae</taxon>
        <taxon>Lithospermum</taxon>
    </lineage>
</organism>
<feature type="domain" description="Helitron helicase-like" evidence="1">
    <location>
        <begin position="208"/>
        <end position="256"/>
    </location>
</feature>
<dbReference type="AlphaFoldDB" id="A0AAV3P0Q3"/>
<keyword evidence="3" id="KW-1185">Reference proteome</keyword>
<reference evidence="2 3" key="1">
    <citation type="submission" date="2024-01" db="EMBL/GenBank/DDBJ databases">
        <title>The complete chloroplast genome sequence of Lithospermum erythrorhizon: insights into the phylogenetic relationship among Boraginaceae species and the maternal lineages of purple gromwells.</title>
        <authorList>
            <person name="Okada T."/>
            <person name="Watanabe K."/>
        </authorList>
    </citation>
    <scope>NUCLEOTIDE SEQUENCE [LARGE SCALE GENOMIC DNA]</scope>
</reference>
<dbReference type="PANTHER" id="PTHR45786:SF78">
    <property type="entry name" value="ATP-DEPENDENT DNA HELICASE"/>
    <property type="match status" value="1"/>
</dbReference>
<dbReference type="InterPro" id="IPR025476">
    <property type="entry name" value="Helitron_helicase-like"/>
</dbReference>
<protein>
    <recommendedName>
        <fullName evidence="1">Helitron helicase-like domain-containing protein</fullName>
    </recommendedName>
</protein>
<gene>
    <name evidence="2" type="ORF">LIER_05469</name>
</gene>
<accession>A0AAV3P0Q3</accession>
<comment type="caution">
    <text evidence="2">The sequence shown here is derived from an EMBL/GenBank/DDBJ whole genome shotgun (WGS) entry which is preliminary data.</text>
</comment>
<proteinExistence type="predicted"/>
<evidence type="ECO:0000313" key="3">
    <source>
        <dbReference type="Proteomes" id="UP001454036"/>
    </source>
</evidence>
<dbReference type="EMBL" id="BAABME010000751">
    <property type="protein sequence ID" value="GAA0145225.1"/>
    <property type="molecule type" value="Genomic_DNA"/>
</dbReference>
<evidence type="ECO:0000259" key="1">
    <source>
        <dbReference type="Pfam" id="PF14214"/>
    </source>
</evidence>
<dbReference type="Pfam" id="PF14214">
    <property type="entry name" value="Helitron_like_N"/>
    <property type="match status" value="1"/>
</dbReference>
<name>A0AAV3P0Q3_LITER</name>
<dbReference type="PANTHER" id="PTHR45786">
    <property type="entry name" value="DNA BINDING PROTEIN-LIKE"/>
    <property type="match status" value="1"/>
</dbReference>
<dbReference type="Proteomes" id="UP001454036">
    <property type="component" value="Unassembled WGS sequence"/>
</dbReference>